<dbReference type="GO" id="GO:0005319">
    <property type="term" value="F:lipid transporter activity"/>
    <property type="evidence" value="ECO:0007669"/>
    <property type="project" value="InterPro"/>
</dbReference>
<feature type="signal peptide" evidence="6">
    <location>
        <begin position="1"/>
        <end position="17"/>
    </location>
</feature>
<dbReference type="Proteomes" id="UP001054837">
    <property type="component" value="Unassembled WGS sequence"/>
</dbReference>
<reference evidence="8 9" key="1">
    <citation type="submission" date="2021-06" db="EMBL/GenBank/DDBJ databases">
        <title>Caerostris darwini draft genome.</title>
        <authorList>
            <person name="Kono N."/>
            <person name="Arakawa K."/>
        </authorList>
    </citation>
    <scope>NUCLEOTIDE SEQUENCE [LARGE SCALE GENOMIC DNA]</scope>
</reference>
<dbReference type="InterPro" id="IPR015817">
    <property type="entry name" value="Vitellinogen_open_b-sht_sub1"/>
</dbReference>
<dbReference type="PROSITE" id="PS51211">
    <property type="entry name" value="VITELLOGENIN"/>
    <property type="match status" value="1"/>
</dbReference>
<evidence type="ECO:0000256" key="4">
    <source>
        <dbReference type="ARBA" id="ARBA00023180"/>
    </source>
</evidence>
<name>A0AAV4QKS7_9ARAC</name>
<dbReference type="PANTHER" id="PTHR23345:SF15">
    <property type="entry name" value="VITELLOGENIN 1-RELATED"/>
    <property type="match status" value="1"/>
</dbReference>
<feature type="chain" id="PRO_5043416616" evidence="6">
    <location>
        <begin position="18"/>
        <end position="2575"/>
    </location>
</feature>
<evidence type="ECO:0000256" key="2">
    <source>
        <dbReference type="ARBA" id="ARBA00022761"/>
    </source>
</evidence>
<evidence type="ECO:0000313" key="8">
    <source>
        <dbReference type="EMBL" id="GIY08696.1"/>
    </source>
</evidence>
<dbReference type="InterPro" id="IPR016024">
    <property type="entry name" value="ARM-type_fold"/>
</dbReference>
<dbReference type="Gene3D" id="1.25.10.20">
    <property type="entry name" value="Vitellinogen, superhelical"/>
    <property type="match status" value="1"/>
</dbReference>
<dbReference type="InterPro" id="IPR015255">
    <property type="entry name" value="Vitellinogen_open_b-sht"/>
</dbReference>
<dbReference type="Gene3D" id="2.20.50.20">
    <property type="entry name" value="Lipovitellin. Chain A, domain 3"/>
    <property type="match status" value="1"/>
</dbReference>
<keyword evidence="4" id="KW-0325">Glycoprotein</keyword>
<evidence type="ECO:0000313" key="9">
    <source>
        <dbReference type="Proteomes" id="UP001054837"/>
    </source>
</evidence>
<evidence type="ECO:0000256" key="5">
    <source>
        <dbReference type="PROSITE-ProRule" id="PRU00557"/>
    </source>
</evidence>
<dbReference type="InterPro" id="IPR015816">
    <property type="entry name" value="Vitellinogen_b-sht_N"/>
</dbReference>
<dbReference type="GO" id="GO:0045735">
    <property type="term" value="F:nutrient reservoir activity"/>
    <property type="evidence" value="ECO:0007669"/>
    <property type="project" value="UniProtKB-KW"/>
</dbReference>
<dbReference type="SUPFAM" id="SSF48431">
    <property type="entry name" value="Lipovitellin-phosvitin complex, superhelical domain"/>
    <property type="match status" value="1"/>
</dbReference>
<dbReference type="InterPro" id="IPR001747">
    <property type="entry name" value="Vitellogenin_N"/>
</dbReference>
<dbReference type="SUPFAM" id="SSF56968">
    <property type="entry name" value="Lipovitellin-phosvitin complex, beta-sheet shell regions"/>
    <property type="match status" value="2"/>
</dbReference>
<dbReference type="InterPro" id="IPR050733">
    <property type="entry name" value="Vitellogenin/Apolipophorin"/>
</dbReference>
<keyword evidence="2" id="KW-0758">Storage protein</keyword>
<keyword evidence="3" id="KW-1015">Disulfide bond</keyword>
<dbReference type="InterPro" id="IPR015819">
    <property type="entry name" value="Lipid_transp_b-sht_shell"/>
</dbReference>
<comment type="caution">
    <text evidence="5">Lacks conserved residue(s) required for the propagation of feature annotation.</text>
</comment>
<dbReference type="Gene3D" id="2.30.230.10">
    <property type="entry name" value="Lipovitellin, beta-sheet shell regions, chain A"/>
    <property type="match status" value="1"/>
</dbReference>
<dbReference type="Pfam" id="PF09172">
    <property type="entry name" value="Vit_open_b-sht"/>
    <property type="match status" value="1"/>
</dbReference>
<sequence>MELRLLALACLVGAALAGPYQRPIESRCSKECDPSSELKFAVEVGKAYVFNYTVENKVIQHGQEQKARITATVEIHVISKCEGLLRMKDIVVGQDIPHEDLEAFKDDLGLTLGYSFNNGEVDKVCPNPGESTYSLNVKKGILSTLVNSMNDTETPQEVIETDSMGSCKTKYTVSKEPHHLVITKEKDLKSCTKGHALITPFFKKNIPNSLFSEEDQSICVQSIEKGIIKEVSCIEKKKLKTPIEALRLSFEGKLTMKQVSVKPAEHNTQEETYPPEELLYSMEDTRPADGNEKEIKRLMNNYCSKGEFMKFKVVKHFAELVSQVKRCDYSKLERIHKEVKSGCATHAWHDALFLCRTDDCVKLMVKILEENEISSLKSAVWRLSFATFTNPKPDTMNRVCSLLKSDRSQSTVIGVSKMVSHYCRSGKCHDLKILNEVTSILGKELGSCCSSNDHSKVMKNLQIFGNMGYHGSAHSNILCCLKDSNKPHDRRLAAIESLRLFEECPEELLEVYTKPPKHKSDDDFELRIAAFATCVKNANGKQMEKIKVQAEKESDEQVAAYVQSYFKNIKETKLPSKQNMKKLVEKRGINPHPVEQGGNSKHIEFSAYNKLVDIGGSIEADIIRSPDSKFPQTVNTKVHVEGSGHNLDLIEMKGTLKGVEKMMSKLVSMKNKIPSEPTMSDWDSIRSEAESFIREMDAEGFFVLRLLGIDVFDTSTGEWHKLTELLKLFDKFIERLTNGLKSDFSHSFVFLDTKLAIPSITGRSYSIGLSGASTVGLSSDSKLDVVDKVDGHILIKPSLDVQLSADVQIQTSSHKPNMKVVSRMHVDMDVGAKIVRKKGHVSVALLTPSENLLHVKISNSIVKTDEHHQEIPVFGKPHKKIESCYDGLHKPLGISVCFKAEVKDSLVKSLTANELEFSVKKSDVKLHKYECRCDNTDHHKQRVFEISCDTPGSEIRRRIGAKVELKHHGDHKEVLGKITCPSQSLSVHGLYHVHHKQMHGYLAIVGNSKRLFNINVTHETSSSRSKESHKASATVFVKNNLVYGIYGSLNKTHSGKKEHLSFEGKTHHDLIVKGGYTKEGHIGLAKNKEGKLSTEFSIIAPSYAFHMRETIVQQSKKSHAISTKSVIEYLPTGGEKQSITCLGTVQKSTGKINTKAKCKSTYSKADFSLVWDLQKDSTEHWKNDMLFSYGSNPEKNFIHLDLKSRFNLTGASECKAALKIPQLGMNYDFTLKHDIDFSDDPKIYLDADLRKKDVDGKVLKQLKGMVDFKGSFDSPMKASTIVSFDFPGGPCTYEDHVEETRDGSFVGSSKVTCGEVKKLLVNYKVGGPSGSRHEIESSLEIPSSPAPIRSKASMQFNNRILSVEGELGSLYYVKILVNPDLTEISLKSQKIIAKYSYKDERSSINIEANVEHPKPQHIKVSGHLDLNKKKQCHLKIMQNDKKKFDLFIDVNKTKTDYTSVTKLVVSDVINFSLVESGDLSMFGRQDCTFEASIKNYDPIRVVHHSEIEQNKAKSIIKYSKNNKEKAVIDVEASLNKEDNKEEYSIKTSIVSPDKSFKDVSISFKHEMSRYGSSAARKTDISFKRDNSDYNAQLSSDFNSNGLEINALMHSPIANFEKQGLSAVLQSSSNGISSSLSFKTSDDKTISISTEMKDKGDGYSFTCKMRSPFDCAKSVLVSSHVHDRDNKKTLGLRIDVNDEIFSDLSVSAKLSSTEPEIEGSLSIPKKDIEIRMEYKRDRSSELFLGKAVLAKNKEISITTDVKEKKDGITATLVVVTPLESWKKTKAHCSVHTRSSLKKLSCFTEKNGEQIVKFEGSLSKTSSKSTEIRGSVKVLGKPEISSVLKFEKDKESTSLTCNVLKSSSPWFYTNMLYKRGKKFEFETTCNGKKTLQLEISKDISGSSSEKYSMKANGPFPPVSVSVFTNLNGKSSLSINFKDSSLGYEIQIHKDRQGTEHCSMKFDVIPNTNNPTKKYGLEAKKAINHHLKEISVSVKLSHPDSAQPISVSGKLQIVGKSHLPRGKLVLLYPSNGLTVEITPEESSGRKSLSINVNTKDKRLTASLKCVKQTSANRIKIDYEGQYNSHEGKISLIVHTKSGKPKGLEVLFQSPSSEYEVLGSLAQGPDDDLSLSFASRGKQLGKFIIRTSDKCFDVIYTRSGPASNVSLCFNKQEHHKYNLVSLKAFVKNHKCIEAGISVDSKFPTHFNIVLECAKDDICNLLKEIGDFERIFHGHTTEEIIKELKKKFEKYIKEFIEPIRKVHEDVMRKVSSKWKEIMTHIIHMYESYVFTWLPKPEDVRKCLHHLKDTVVKTLKSHFPDFYEHLRVLLKDFPDYAKKYIKCSGLCRYIVEFYKSHHLKQIRLSVSERFREVKDSILPFIFPFPGIIPGIFQNLFPGILPNIIPGILPKIIPGIEILNPLNILKLINGGVQKVKDYVKERVINLLKHKVFEKIKDLFKQYGKKFEEKFRELVINKIDQLIKKINSLFQSDEDLRRVKEAVFSYKDKALDSWKNKDEIARSYFKKFGHNFKMNIERWVNKLFRVITFQPKEGKIAVQVSQPFGKTDIENLKRAFPKLESIF</sequence>
<keyword evidence="9" id="KW-1185">Reference proteome</keyword>
<feature type="domain" description="Vitellogenin" evidence="7">
    <location>
        <begin position="42"/>
        <end position="634"/>
    </location>
</feature>
<evidence type="ECO:0000256" key="6">
    <source>
        <dbReference type="SAM" id="SignalP"/>
    </source>
</evidence>
<proteinExistence type="predicted"/>
<dbReference type="SMART" id="SM01169">
    <property type="entry name" value="DUF1943"/>
    <property type="match status" value="1"/>
</dbReference>
<evidence type="ECO:0000259" key="7">
    <source>
        <dbReference type="PROSITE" id="PS51211"/>
    </source>
</evidence>
<comment type="caution">
    <text evidence="8">The sequence shown here is derived from an EMBL/GenBank/DDBJ whole genome shotgun (WGS) entry which is preliminary data.</text>
</comment>
<protein>
    <submittedName>
        <fullName evidence="8">Vitellogenin</fullName>
    </submittedName>
</protein>
<organism evidence="8 9">
    <name type="scientific">Caerostris darwini</name>
    <dbReference type="NCBI Taxonomy" id="1538125"/>
    <lineage>
        <taxon>Eukaryota</taxon>
        <taxon>Metazoa</taxon>
        <taxon>Ecdysozoa</taxon>
        <taxon>Arthropoda</taxon>
        <taxon>Chelicerata</taxon>
        <taxon>Arachnida</taxon>
        <taxon>Araneae</taxon>
        <taxon>Araneomorphae</taxon>
        <taxon>Entelegynae</taxon>
        <taxon>Araneoidea</taxon>
        <taxon>Araneidae</taxon>
        <taxon>Caerostris</taxon>
    </lineage>
</organism>
<dbReference type="Pfam" id="PF01347">
    <property type="entry name" value="Vitellogenin_N"/>
    <property type="match status" value="1"/>
</dbReference>
<dbReference type="SUPFAM" id="SSF48371">
    <property type="entry name" value="ARM repeat"/>
    <property type="match status" value="1"/>
</dbReference>
<accession>A0AAV4QKS7</accession>
<keyword evidence="1 6" id="KW-0732">Signal</keyword>
<dbReference type="InterPro" id="IPR011030">
    <property type="entry name" value="Lipovitellin_superhlx_dom"/>
</dbReference>
<dbReference type="SMART" id="SM00638">
    <property type="entry name" value="LPD_N"/>
    <property type="match status" value="1"/>
</dbReference>
<evidence type="ECO:0000256" key="3">
    <source>
        <dbReference type="ARBA" id="ARBA00023157"/>
    </source>
</evidence>
<gene>
    <name evidence="8" type="primary">VIT_1</name>
    <name evidence="8" type="ORF">CDAR_23921</name>
</gene>
<dbReference type="PANTHER" id="PTHR23345">
    <property type="entry name" value="VITELLOGENIN-RELATED"/>
    <property type="match status" value="1"/>
</dbReference>
<evidence type="ECO:0000256" key="1">
    <source>
        <dbReference type="ARBA" id="ARBA00022729"/>
    </source>
</evidence>
<dbReference type="EMBL" id="BPLQ01004544">
    <property type="protein sequence ID" value="GIY08696.1"/>
    <property type="molecule type" value="Genomic_DNA"/>
</dbReference>